<feature type="compositionally biased region" description="Polar residues" evidence="1">
    <location>
        <begin position="806"/>
        <end position="816"/>
    </location>
</feature>
<reference evidence="4 5" key="1">
    <citation type="submission" date="2015-01" db="EMBL/GenBank/DDBJ databases">
        <title>The Genome Sequence of Exophiala oligosperma CBS72588.</title>
        <authorList>
            <consortium name="The Broad Institute Genomics Platform"/>
            <person name="Cuomo C."/>
            <person name="de Hoog S."/>
            <person name="Gorbushina A."/>
            <person name="Stielow B."/>
            <person name="Teixiera M."/>
            <person name="Abouelleil A."/>
            <person name="Chapman S.B."/>
            <person name="Priest M."/>
            <person name="Young S.K."/>
            <person name="Wortman J."/>
            <person name="Nusbaum C."/>
            <person name="Birren B."/>
        </authorList>
    </citation>
    <scope>NUCLEOTIDE SEQUENCE [LARGE SCALE GENOMIC DNA]</scope>
    <source>
        <strain evidence="4 5">CBS 72588</strain>
    </source>
</reference>
<dbReference type="GeneID" id="27360817"/>
<dbReference type="STRING" id="215243.A0A0D2AFI1"/>
<dbReference type="InterPro" id="IPR045967">
    <property type="entry name" value="HAM1-like_N"/>
</dbReference>
<feature type="region of interest" description="Disordered" evidence="1">
    <location>
        <begin position="902"/>
        <end position="924"/>
    </location>
</feature>
<dbReference type="PANTHER" id="PTHR31138">
    <property type="entry name" value="CHROMOSOME 19, WHOLE GENOME SHOTGUN SEQUENCE"/>
    <property type="match status" value="1"/>
</dbReference>
<dbReference type="Proteomes" id="UP000053342">
    <property type="component" value="Unassembled WGS sequence"/>
</dbReference>
<accession>A0A0D2AFI1</accession>
<gene>
    <name evidence="4" type="ORF">PV06_08743</name>
</gene>
<feature type="domain" description="HAM1-like C-terminal" evidence="2">
    <location>
        <begin position="627"/>
        <end position="785"/>
    </location>
</feature>
<dbReference type="HOGENOM" id="CLU_007183_1_0_1"/>
<dbReference type="OrthoDB" id="19394at2759"/>
<sequence length="959" mass="104117">MATVNRPTDTAQKDKDVNQKLQLYGIFEAFSKGKVPSNKQIDVALNSALESKAFSSPSARLSEEGRALVADLKEVIRQAKHLLLSKNQGDLIQEFVWDSQHLDGGNATLPNAPTDKATAQQHGNEALEGLKTLGRLLLSNGQFRKLLSDATVLARDMAGDAATKAANTVNPSQDRLNQIDQPAEDNTWHDVPDLSRDNLRNQARSAYDKNKPFSREEAKGAVSEGLETAQQHPSDDPRDAGRAGLSNAAANLQNQASQNVPEENKENAQKAKDAAVQRTKNYMNQKMPQERREQTIWRLKKMIAEIQGHSDYQQAIGTLLSLAETYGGHSKNVAQQSQGTVKGAHDDNNLQRAEANLKTLIERFANSTSTDDFFDALNDIYRDADQDPELKGWFKRMDKFIRRCLQEQGFILQDSSNAEWNQLYDQGHHLFRERYREHTDRLLDEVKFIGNQFDEDPQNQAFGNAVQKLFLDLGNDENGKATFKPHLIKDLTDVIIPAIFENTRYVPIPRIEVSDPQIDAVVENLVIETDNLFPNSLEFGSDNYFRMGRKGSSGRRDNKIMIAGSGVQMDLRDVAYYIKRKQGFPSITDKGVMDIFLGGEGFGFKLAARNAQKNDRTHFVAVDKVDVTIKNLNVKIKQSNHKLLFKIAKPLVLKVMRPVIQKVLEKQIKDAFERADAFAYSVHQDALKAKEAAKDDPENAGNIFQTYFNSYQNLMTQKKEKAQQKVSQTNVNIAMTKEDSMFKNISLPGGISTKATEYKQLAAKGDRWESPVFAIGSAKASSDIPKLREVTRKPHGTSRARIQGGNHPNSASDFSSGTTGGAGVGYGTTGAGVGYGTTGAGVGYGTTGAGAGYGTTGAGAGYGTTGAGTGYGTTGTSGLTGATGTTGMTGNTGMAGTGTGLGGAPGSDGTRLPVAGGPAASGFSNQLDQAFDPRKDVTNGAAGVTNGSANKTYYDGVTK</sequence>
<evidence type="ECO:0000259" key="2">
    <source>
        <dbReference type="Pfam" id="PF14613"/>
    </source>
</evidence>
<dbReference type="AlphaFoldDB" id="A0A0D2AFI1"/>
<dbReference type="Pfam" id="PF19343">
    <property type="entry name" value="HAM1_N"/>
    <property type="match status" value="1"/>
</dbReference>
<dbReference type="EMBL" id="KN847340">
    <property type="protein sequence ID" value="KIW38921.1"/>
    <property type="molecule type" value="Genomic_DNA"/>
</dbReference>
<evidence type="ECO:0000256" key="1">
    <source>
        <dbReference type="SAM" id="MobiDB-lite"/>
    </source>
</evidence>
<feature type="compositionally biased region" description="Low complexity" evidence="1">
    <location>
        <begin position="245"/>
        <end position="259"/>
    </location>
</feature>
<feature type="region of interest" description="Disordered" evidence="1">
    <location>
        <begin position="785"/>
        <end position="817"/>
    </location>
</feature>
<proteinExistence type="predicted"/>
<feature type="region of interest" description="Disordered" evidence="1">
    <location>
        <begin position="204"/>
        <end position="275"/>
    </location>
</feature>
<evidence type="ECO:0000313" key="5">
    <source>
        <dbReference type="Proteomes" id="UP000053342"/>
    </source>
</evidence>
<dbReference type="Gene3D" id="3.15.10.10">
    <property type="entry name" value="Bactericidal permeability-increasing protein, domain 1"/>
    <property type="match status" value="1"/>
</dbReference>
<dbReference type="Pfam" id="PF14613">
    <property type="entry name" value="HAM1_C"/>
    <property type="match status" value="1"/>
</dbReference>
<feature type="compositionally biased region" description="Basic and acidic residues" evidence="1">
    <location>
        <begin position="262"/>
        <end position="275"/>
    </location>
</feature>
<dbReference type="VEuPathDB" id="FungiDB:PV06_08743"/>
<protein>
    <submittedName>
        <fullName evidence="4">Uncharacterized protein</fullName>
    </submittedName>
</protein>
<dbReference type="InterPro" id="IPR027842">
    <property type="entry name" value="HAM1-like_C"/>
</dbReference>
<organism evidence="4 5">
    <name type="scientific">Exophiala oligosperma</name>
    <dbReference type="NCBI Taxonomy" id="215243"/>
    <lineage>
        <taxon>Eukaryota</taxon>
        <taxon>Fungi</taxon>
        <taxon>Dikarya</taxon>
        <taxon>Ascomycota</taxon>
        <taxon>Pezizomycotina</taxon>
        <taxon>Eurotiomycetes</taxon>
        <taxon>Chaetothyriomycetidae</taxon>
        <taxon>Chaetothyriales</taxon>
        <taxon>Herpotrichiellaceae</taxon>
        <taxon>Exophiala</taxon>
    </lineage>
</organism>
<name>A0A0D2AFI1_9EURO</name>
<dbReference type="RefSeq" id="XP_016259137.1">
    <property type="nucleotide sequence ID" value="XM_016410115.1"/>
</dbReference>
<evidence type="ECO:0000313" key="4">
    <source>
        <dbReference type="EMBL" id="KIW38921.1"/>
    </source>
</evidence>
<evidence type="ECO:0000259" key="3">
    <source>
        <dbReference type="Pfam" id="PF19343"/>
    </source>
</evidence>
<dbReference type="PANTHER" id="PTHR31138:SF1">
    <property type="entry name" value="PDZ DOMAIN-CONTAINING PROTEIN"/>
    <property type="match status" value="1"/>
</dbReference>
<feature type="domain" description="HAM1-like N-terminal" evidence="3">
    <location>
        <begin position="3"/>
        <end position="615"/>
    </location>
</feature>
<feature type="compositionally biased region" description="Basic and acidic residues" evidence="1">
    <location>
        <begin position="206"/>
        <end position="219"/>
    </location>
</feature>
<keyword evidence="5" id="KW-1185">Reference proteome</keyword>